<comment type="caution">
    <text evidence="1">The sequence shown here is derived from an EMBL/GenBank/DDBJ whole genome shotgun (WGS) entry which is preliminary data.</text>
</comment>
<name>A0AAV7YT91_9EUKA</name>
<proteinExistence type="predicted"/>
<evidence type="ECO:0000313" key="1">
    <source>
        <dbReference type="EMBL" id="KAJ3433013.1"/>
    </source>
</evidence>
<dbReference type="EMBL" id="JANTQA010000047">
    <property type="protein sequence ID" value="KAJ3433013.1"/>
    <property type="molecule type" value="Genomic_DNA"/>
</dbReference>
<dbReference type="Proteomes" id="UP001146793">
    <property type="component" value="Unassembled WGS sequence"/>
</dbReference>
<dbReference type="AlphaFoldDB" id="A0AAV7YT91"/>
<evidence type="ECO:0000313" key="2">
    <source>
        <dbReference type="Proteomes" id="UP001146793"/>
    </source>
</evidence>
<sequence length="112" mass="13039">MIKFNFQPHFELTEGGIITPPKKDLLIDESFHFSKKIIQKEIIFEQKNDDHFVEPQLLPFLEQEIQSPLSSSIICTKEEINLKQSMAQNTLFPLCIKAQEITLPSHLMELEK</sequence>
<accession>A0AAV7YT91</accession>
<protein>
    <submittedName>
        <fullName evidence="1">Uncharacterized protein</fullName>
    </submittedName>
</protein>
<reference evidence="1" key="1">
    <citation type="submission" date="2022-08" db="EMBL/GenBank/DDBJ databases">
        <title>Novel sulphate-reducing endosymbionts in the free-living metamonad Anaeramoeba.</title>
        <authorList>
            <person name="Jerlstrom-Hultqvist J."/>
            <person name="Cepicka I."/>
            <person name="Gallot-Lavallee L."/>
            <person name="Salas-Leiva D."/>
            <person name="Curtis B.A."/>
            <person name="Zahonova K."/>
            <person name="Pipaliya S."/>
            <person name="Dacks J."/>
            <person name="Roger A.J."/>
        </authorList>
    </citation>
    <scope>NUCLEOTIDE SEQUENCE</scope>
    <source>
        <strain evidence="1">Busselton2</strain>
    </source>
</reference>
<gene>
    <name evidence="1" type="ORF">M0812_21962</name>
</gene>
<organism evidence="1 2">
    <name type="scientific">Anaeramoeba flamelloides</name>
    <dbReference type="NCBI Taxonomy" id="1746091"/>
    <lineage>
        <taxon>Eukaryota</taxon>
        <taxon>Metamonada</taxon>
        <taxon>Anaeramoebidae</taxon>
        <taxon>Anaeramoeba</taxon>
    </lineage>
</organism>